<feature type="compositionally biased region" description="Basic and acidic residues" evidence="1">
    <location>
        <begin position="111"/>
        <end position="125"/>
    </location>
</feature>
<feature type="compositionally biased region" description="Basic residues" evidence="1">
    <location>
        <begin position="132"/>
        <end position="143"/>
    </location>
</feature>
<dbReference type="VEuPathDB" id="VectorBase:HLOH_042369"/>
<dbReference type="AlphaFoldDB" id="A0A9J6H968"/>
<sequence>MKKFLFRPSNVRATPVIEASGPPQTDLRDWTPDGKPRPAKLAVRVRKELFVMPPAIPEVMRLLCLPLFASERRPLFVQAKGGATAKRSTSAKSRSGCRNATRGHGAVTGKSKAEAVAEVPREEARTSGTRGGRARSATRRPRRSAAGTSRSASPSRGLSNVKAKTTKTTAAVGCKNAKSRAPSKVPWERAQWYNAAHEGNARQRAAVVLAVALKRFRSVQDIANPIWTL</sequence>
<keyword evidence="3" id="KW-1185">Reference proteome</keyword>
<proteinExistence type="predicted"/>
<reference evidence="2 3" key="1">
    <citation type="journal article" date="2020" name="Cell">
        <title>Large-Scale Comparative Analyses of Tick Genomes Elucidate Their Genetic Diversity and Vector Capacities.</title>
        <authorList>
            <consortium name="Tick Genome and Microbiome Consortium (TIGMIC)"/>
            <person name="Jia N."/>
            <person name="Wang J."/>
            <person name="Shi W."/>
            <person name="Du L."/>
            <person name="Sun Y."/>
            <person name="Zhan W."/>
            <person name="Jiang J.F."/>
            <person name="Wang Q."/>
            <person name="Zhang B."/>
            <person name="Ji P."/>
            <person name="Bell-Sakyi L."/>
            <person name="Cui X.M."/>
            <person name="Yuan T.T."/>
            <person name="Jiang B.G."/>
            <person name="Yang W.F."/>
            <person name="Lam T.T."/>
            <person name="Chang Q.C."/>
            <person name="Ding S.J."/>
            <person name="Wang X.J."/>
            <person name="Zhu J.G."/>
            <person name="Ruan X.D."/>
            <person name="Zhao L."/>
            <person name="Wei J.T."/>
            <person name="Ye R.Z."/>
            <person name="Que T.C."/>
            <person name="Du C.H."/>
            <person name="Zhou Y.H."/>
            <person name="Cheng J.X."/>
            <person name="Dai P.F."/>
            <person name="Guo W.B."/>
            <person name="Han X.H."/>
            <person name="Huang E.J."/>
            <person name="Li L.F."/>
            <person name="Wei W."/>
            <person name="Gao Y.C."/>
            <person name="Liu J.Z."/>
            <person name="Shao H.Z."/>
            <person name="Wang X."/>
            <person name="Wang C.C."/>
            <person name="Yang T.C."/>
            <person name="Huo Q.B."/>
            <person name="Li W."/>
            <person name="Chen H.Y."/>
            <person name="Chen S.E."/>
            <person name="Zhou L.G."/>
            <person name="Ni X.B."/>
            <person name="Tian J.H."/>
            <person name="Sheng Y."/>
            <person name="Liu T."/>
            <person name="Pan Y.S."/>
            <person name="Xia L.Y."/>
            <person name="Li J."/>
            <person name="Zhao F."/>
            <person name="Cao W.C."/>
        </authorList>
    </citation>
    <scope>NUCLEOTIDE SEQUENCE [LARGE SCALE GENOMIC DNA]</scope>
    <source>
        <strain evidence="2">HaeL-2018</strain>
    </source>
</reference>
<feature type="region of interest" description="Disordered" evidence="1">
    <location>
        <begin position="79"/>
        <end position="167"/>
    </location>
</feature>
<dbReference type="EMBL" id="JABSTR010001215">
    <property type="protein sequence ID" value="KAH9383642.1"/>
    <property type="molecule type" value="Genomic_DNA"/>
</dbReference>
<dbReference type="Proteomes" id="UP000821853">
    <property type="component" value="Unassembled WGS sequence"/>
</dbReference>
<gene>
    <name evidence="2" type="ORF">HPB48_025335</name>
</gene>
<evidence type="ECO:0000313" key="2">
    <source>
        <dbReference type="EMBL" id="KAH9383642.1"/>
    </source>
</evidence>
<organism evidence="2 3">
    <name type="scientific">Haemaphysalis longicornis</name>
    <name type="common">Bush tick</name>
    <dbReference type="NCBI Taxonomy" id="44386"/>
    <lineage>
        <taxon>Eukaryota</taxon>
        <taxon>Metazoa</taxon>
        <taxon>Ecdysozoa</taxon>
        <taxon>Arthropoda</taxon>
        <taxon>Chelicerata</taxon>
        <taxon>Arachnida</taxon>
        <taxon>Acari</taxon>
        <taxon>Parasitiformes</taxon>
        <taxon>Ixodida</taxon>
        <taxon>Ixodoidea</taxon>
        <taxon>Ixodidae</taxon>
        <taxon>Haemaphysalinae</taxon>
        <taxon>Haemaphysalis</taxon>
    </lineage>
</organism>
<evidence type="ECO:0000313" key="3">
    <source>
        <dbReference type="Proteomes" id="UP000821853"/>
    </source>
</evidence>
<name>A0A9J6H968_HAELO</name>
<feature type="compositionally biased region" description="Basic and acidic residues" evidence="1">
    <location>
        <begin position="26"/>
        <end position="36"/>
    </location>
</feature>
<protein>
    <submittedName>
        <fullName evidence="2">Uncharacterized protein</fullName>
    </submittedName>
</protein>
<evidence type="ECO:0000256" key="1">
    <source>
        <dbReference type="SAM" id="MobiDB-lite"/>
    </source>
</evidence>
<feature type="compositionally biased region" description="Polar residues" evidence="1">
    <location>
        <begin position="86"/>
        <end position="98"/>
    </location>
</feature>
<accession>A0A9J6H968</accession>
<comment type="caution">
    <text evidence="2">The sequence shown here is derived from an EMBL/GenBank/DDBJ whole genome shotgun (WGS) entry which is preliminary data.</text>
</comment>
<feature type="region of interest" description="Disordered" evidence="1">
    <location>
        <begin position="15"/>
        <end position="36"/>
    </location>
</feature>
<feature type="compositionally biased region" description="Low complexity" evidence="1">
    <location>
        <begin position="144"/>
        <end position="167"/>
    </location>
</feature>